<proteinExistence type="predicted"/>
<keyword evidence="1" id="KW-0732">Signal</keyword>
<gene>
    <name evidence="2" type="ORF">SAMN02745191_0241</name>
</gene>
<reference evidence="3" key="1">
    <citation type="submission" date="2017-02" db="EMBL/GenBank/DDBJ databases">
        <authorList>
            <person name="Varghese N."/>
            <person name="Submissions S."/>
        </authorList>
    </citation>
    <scope>NUCLEOTIDE SEQUENCE [LARGE SCALE GENOMIC DNA]</scope>
    <source>
        <strain evidence="3">ATCC 25662</strain>
    </source>
</reference>
<evidence type="ECO:0000256" key="1">
    <source>
        <dbReference type="SAM" id="SignalP"/>
    </source>
</evidence>
<feature type="signal peptide" evidence="1">
    <location>
        <begin position="1"/>
        <end position="20"/>
    </location>
</feature>
<evidence type="ECO:0008006" key="4">
    <source>
        <dbReference type="Google" id="ProtNLM"/>
    </source>
</evidence>
<evidence type="ECO:0000313" key="3">
    <source>
        <dbReference type="Proteomes" id="UP000243297"/>
    </source>
</evidence>
<feature type="chain" id="PRO_5038817663" description="Lipoprotein" evidence="1">
    <location>
        <begin position="21"/>
        <end position="189"/>
    </location>
</feature>
<dbReference type="Proteomes" id="UP000243297">
    <property type="component" value="Unassembled WGS sequence"/>
</dbReference>
<accession>A0A1T4K1U9</accession>
<evidence type="ECO:0000313" key="2">
    <source>
        <dbReference type="EMBL" id="SJZ36358.1"/>
    </source>
</evidence>
<dbReference type="PROSITE" id="PS51257">
    <property type="entry name" value="PROKAR_LIPOPROTEIN"/>
    <property type="match status" value="1"/>
</dbReference>
<keyword evidence="3" id="KW-1185">Reference proteome</keyword>
<dbReference type="EMBL" id="FUWY01000001">
    <property type="protein sequence ID" value="SJZ36358.1"/>
    <property type="molecule type" value="Genomic_DNA"/>
</dbReference>
<organism evidence="2 3">
    <name type="scientific">Anaerorhabdus furcosa</name>
    <dbReference type="NCBI Taxonomy" id="118967"/>
    <lineage>
        <taxon>Bacteria</taxon>
        <taxon>Bacillati</taxon>
        <taxon>Bacillota</taxon>
        <taxon>Erysipelotrichia</taxon>
        <taxon>Erysipelotrichales</taxon>
        <taxon>Erysipelotrichaceae</taxon>
        <taxon>Anaerorhabdus</taxon>
    </lineage>
</organism>
<protein>
    <recommendedName>
        <fullName evidence="4">Lipoprotein</fullName>
    </recommendedName>
</protein>
<sequence>MKKYSMIFLLLLTLTLTSCTTTQKNSMSLKPSQLSKETNEILDLFDDNIYFYDLSVNDKVKSITIQLWIYQENQWVESGNISGDLNCKEGRIAIRITENSFELITIDKDGHSKYSTPSLDTDFKDSISTQATALSNEIPLELNKETTIFVKTGTDKNTIESTNNMDDFRDSDCNTGIAITVTVSDKILE</sequence>
<dbReference type="RefSeq" id="WP_078710694.1">
    <property type="nucleotide sequence ID" value="NZ_FUWY01000001.1"/>
</dbReference>
<dbReference type="AlphaFoldDB" id="A0A1T4K1U9"/>
<name>A0A1T4K1U9_9FIRM</name>